<reference evidence="2 3" key="1">
    <citation type="submission" date="2016-01" db="EMBL/GenBank/DDBJ databases">
        <title>Draft Genome Sequences of Seven Thermophilic Sporeformers Isolated from Foods.</title>
        <authorList>
            <person name="Berendsen E.M."/>
            <person name="Wells-Bennik M.H."/>
            <person name="Krawcyk A.O."/>
            <person name="De Jong A."/>
            <person name="Holsappel S."/>
            <person name="Eijlander R.T."/>
            <person name="Kuipers O.P."/>
        </authorList>
    </citation>
    <scope>NUCLEOTIDE SEQUENCE [LARGE SCALE GENOMIC DNA]</scope>
    <source>
        <strain evidence="2 3">B4110</strain>
    </source>
</reference>
<dbReference type="InterPro" id="IPR054467">
    <property type="entry name" value="YkoP-like_dom"/>
</dbReference>
<evidence type="ECO:0000313" key="3">
    <source>
        <dbReference type="Proteomes" id="UP000075324"/>
    </source>
</evidence>
<name>A0A150MX21_9BACL</name>
<dbReference type="Pfam" id="PF22790">
    <property type="entry name" value="YkoP"/>
    <property type="match status" value="1"/>
</dbReference>
<sequence>MHNIRLTRELLHLNSEIKKGRYIYEQVKEGLPYIANYLRNHEPFSEIKGIIGITMLNKGCERLGFETFSIVNPFYKWFKTIVFIPMIVVSQLRFSS</sequence>
<feature type="domain" description="YkoP-like" evidence="1">
    <location>
        <begin position="1"/>
        <end position="91"/>
    </location>
</feature>
<evidence type="ECO:0000313" key="2">
    <source>
        <dbReference type="EMBL" id="KYD28882.1"/>
    </source>
</evidence>
<accession>A0A150MX21</accession>
<organism evidence="2 3">
    <name type="scientific">Parageobacillus toebii</name>
    <dbReference type="NCBI Taxonomy" id="153151"/>
    <lineage>
        <taxon>Bacteria</taxon>
        <taxon>Bacillati</taxon>
        <taxon>Bacillota</taxon>
        <taxon>Bacilli</taxon>
        <taxon>Bacillales</taxon>
        <taxon>Anoxybacillaceae</taxon>
        <taxon>Parageobacillus</taxon>
    </lineage>
</organism>
<proteinExistence type="predicted"/>
<protein>
    <recommendedName>
        <fullName evidence="1">YkoP-like domain-containing protein</fullName>
    </recommendedName>
</protein>
<dbReference type="EMBL" id="LQYW01000075">
    <property type="protein sequence ID" value="KYD28882.1"/>
    <property type="molecule type" value="Genomic_DNA"/>
</dbReference>
<dbReference type="PATRIC" id="fig|153151.4.peg.3931"/>
<gene>
    <name evidence="2" type="ORF">B4110_1653</name>
</gene>
<dbReference type="AlphaFoldDB" id="A0A150MX21"/>
<dbReference type="Proteomes" id="UP000075324">
    <property type="component" value="Unassembled WGS sequence"/>
</dbReference>
<comment type="caution">
    <text evidence="2">The sequence shown here is derived from an EMBL/GenBank/DDBJ whole genome shotgun (WGS) entry which is preliminary data.</text>
</comment>
<evidence type="ECO:0000259" key="1">
    <source>
        <dbReference type="Pfam" id="PF22790"/>
    </source>
</evidence>